<evidence type="ECO:0000256" key="8">
    <source>
        <dbReference type="ARBA" id="ARBA00022679"/>
    </source>
</evidence>
<comment type="similarity">
    <text evidence="2 12">Belongs to the RNA methyltransferase RsmE family.</text>
</comment>
<dbReference type="Gene3D" id="2.40.240.20">
    <property type="entry name" value="Hypothetical PUA domain-like, domain 1"/>
    <property type="match status" value="1"/>
</dbReference>
<protein>
    <recommendedName>
        <fullName evidence="4 12">Ribosomal RNA small subunit methyltransferase E</fullName>
        <ecNumber evidence="3 12">2.1.1.193</ecNumber>
    </recommendedName>
</protein>
<evidence type="ECO:0000256" key="9">
    <source>
        <dbReference type="ARBA" id="ARBA00022691"/>
    </source>
</evidence>
<dbReference type="PANTHER" id="PTHR30027">
    <property type="entry name" value="RIBOSOMAL RNA SMALL SUBUNIT METHYLTRANSFERASE E"/>
    <property type="match status" value="1"/>
</dbReference>
<reference evidence="16" key="1">
    <citation type="submission" date="2009-07" db="EMBL/GenBank/DDBJ databases">
        <title>Complete sequence of chromosome of Methylovorus sp. SIP3-4.</title>
        <authorList>
            <person name="Lucas S."/>
            <person name="Copeland A."/>
            <person name="Lapidus A."/>
            <person name="Glavina del Rio T."/>
            <person name="Tice H."/>
            <person name="Bruce D."/>
            <person name="Goodwin L."/>
            <person name="Pitluck S."/>
            <person name="Clum A."/>
            <person name="Larimer F."/>
            <person name="Land M."/>
            <person name="Hauser L."/>
            <person name="Kyrpides N."/>
            <person name="Mikhailova N."/>
            <person name="Kayluzhnaya M."/>
            <person name="Chistoserdova L."/>
        </authorList>
    </citation>
    <scope>NUCLEOTIDE SEQUENCE [LARGE SCALE GENOMIC DNA]</scope>
    <source>
        <strain evidence="16">SIP3-4</strain>
    </source>
</reference>
<comment type="catalytic activity">
    <reaction evidence="11 12">
        <text>uridine(1498) in 16S rRNA + S-adenosyl-L-methionine = N(3)-methyluridine(1498) in 16S rRNA + S-adenosyl-L-homocysteine + H(+)</text>
        <dbReference type="Rhea" id="RHEA:42920"/>
        <dbReference type="Rhea" id="RHEA-COMP:10283"/>
        <dbReference type="Rhea" id="RHEA-COMP:10284"/>
        <dbReference type="ChEBI" id="CHEBI:15378"/>
        <dbReference type="ChEBI" id="CHEBI:57856"/>
        <dbReference type="ChEBI" id="CHEBI:59789"/>
        <dbReference type="ChEBI" id="CHEBI:65315"/>
        <dbReference type="ChEBI" id="CHEBI:74502"/>
        <dbReference type="EC" id="2.1.1.193"/>
    </reaction>
</comment>
<dbReference type="InterPro" id="IPR046887">
    <property type="entry name" value="RsmE_PUA-like"/>
</dbReference>
<keyword evidence="5 12" id="KW-0963">Cytoplasm</keyword>
<dbReference type="NCBIfam" id="TIGR00046">
    <property type="entry name" value="RsmE family RNA methyltransferase"/>
    <property type="match status" value="1"/>
</dbReference>
<evidence type="ECO:0000256" key="12">
    <source>
        <dbReference type="PIRNR" id="PIRNR015601"/>
    </source>
</evidence>
<dbReference type="EMBL" id="CP001674">
    <property type="protein sequence ID" value="ACT49728.1"/>
    <property type="molecule type" value="Genomic_DNA"/>
</dbReference>
<sequence length="243" mass="25957">MSSPRFFSDVPLTSNSSITLPATAANHAIKVLRLQVGDTLRLFNGDGHDYSAEIETIRKNEVIVKTGQAVAVSNESRLKITLAQGISAGDRMDFTIQKSVELGIHAIQPISCQRSVVKLSGDRADKRREHWQNVAISACEQSGRAFLPEVGQATSLAKWLSSAPPFATRITLDPLASTRLQDLPIPQGPICLLIGPEGGLTSEEIAMAASQGFTGVQLGPRILRTETAALAALAAINTAWGDF</sequence>
<comment type="subcellular location">
    <subcellularLocation>
        <location evidence="1 12">Cytoplasm</location>
    </subcellularLocation>
</comment>
<dbReference type="eggNOG" id="COG1385">
    <property type="taxonomic scope" value="Bacteria"/>
</dbReference>
<evidence type="ECO:0000256" key="6">
    <source>
        <dbReference type="ARBA" id="ARBA00022552"/>
    </source>
</evidence>
<dbReference type="InterPro" id="IPR046886">
    <property type="entry name" value="RsmE_MTase_dom"/>
</dbReference>
<dbReference type="AlphaFoldDB" id="C6X9A8"/>
<evidence type="ECO:0000259" key="13">
    <source>
        <dbReference type="Pfam" id="PF04452"/>
    </source>
</evidence>
<accession>C6X9A8</accession>
<dbReference type="NCBIfam" id="NF008692">
    <property type="entry name" value="PRK11713.1-5"/>
    <property type="match status" value="1"/>
</dbReference>
<comment type="function">
    <text evidence="10 12">Specifically methylates the N3 position of the uracil ring of uridine 1498 (m3U1498) in 16S rRNA. Acts on the fully assembled 30S ribosomal subunit.</text>
</comment>
<dbReference type="SUPFAM" id="SSF75217">
    <property type="entry name" value="alpha/beta knot"/>
    <property type="match status" value="1"/>
</dbReference>
<dbReference type="Gene3D" id="3.40.1280.10">
    <property type="match status" value="1"/>
</dbReference>
<dbReference type="EC" id="2.1.1.193" evidence="3 12"/>
<dbReference type="InterPro" id="IPR006700">
    <property type="entry name" value="RsmE"/>
</dbReference>
<dbReference type="GO" id="GO:0070042">
    <property type="term" value="F:rRNA (uridine-N3-)-methyltransferase activity"/>
    <property type="evidence" value="ECO:0007669"/>
    <property type="project" value="TreeGrafter"/>
</dbReference>
<dbReference type="InterPro" id="IPR029026">
    <property type="entry name" value="tRNA_m1G_MTases_N"/>
</dbReference>
<dbReference type="InterPro" id="IPR015947">
    <property type="entry name" value="PUA-like_sf"/>
</dbReference>
<dbReference type="KEGG" id="mei:Msip34_0480"/>
<feature type="domain" description="Ribosomal RNA small subunit methyltransferase E methyltransferase" evidence="13">
    <location>
        <begin position="75"/>
        <end position="236"/>
    </location>
</feature>
<keyword evidence="9 12" id="KW-0949">S-adenosyl-L-methionine</keyword>
<dbReference type="SUPFAM" id="SSF88697">
    <property type="entry name" value="PUA domain-like"/>
    <property type="match status" value="1"/>
</dbReference>
<evidence type="ECO:0000256" key="10">
    <source>
        <dbReference type="ARBA" id="ARBA00025699"/>
    </source>
</evidence>
<evidence type="ECO:0000256" key="7">
    <source>
        <dbReference type="ARBA" id="ARBA00022603"/>
    </source>
</evidence>
<organism evidence="15 16">
    <name type="scientific">Methylovorus glucosotrophus (strain SIP3-4)</name>
    <dbReference type="NCBI Taxonomy" id="582744"/>
    <lineage>
        <taxon>Bacteria</taxon>
        <taxon>Pseudomonadati</taxon>
        <taxon>Pseudomonadota</taxon>
        <taxon>Betaproteobacteria</taxon>
        <taxon>Nitrosomonadales</taxon>
        <taxon>Methylophilaceae</taxon>
        <taxon>Methylovorus</taxon>
    </lineage>
</organism>
<dbReference type="RefSeq" id="WP_015829380.1">
    <property type="nucleotide sequence ID" value="NC_012969.1"/>
</dbReference>
<evidence type="ECO:0000256" key="2">
    <source>
        <dbReference type="ARBA" id="ARBA00005528"/>
    </source>
</evidence>
<dbReference type="STRING" id="582744.Msip34_0480"/>
<dbReference type="GO" id="GO:0005737">
    <property type="term" value="C:cytoplasm"/>
    <property type="evidence" value="ECO:0007669"/>
    <property type="project" value="UniProtKB-SubCell"/>
</dbReference>
<name>C6X9A8_METGS</name>
<evidence type="ECO:0000313" key="15">
    <source>
        <dbReference type="EMBL" id="ACT49728.1"/>
    </source>
</evidence>
<evidence type="ECO:0000259" key="14">
    <source>
        <dbReference type="Pfam" id="PF20260"/>
    </source>
</evidence>
<feature type="domain" description="Ribosomal RNA small subunit methyltransferase E PUA-like" evidence="14">
    <location>
        <begin position="23"/>
        <end position="65"/>
    </location>
</feature>
<dbReference type="PIRSF" id="PIRSF015601">
    <property type="entry name" value="MTase_slr0722"/>
    <property type="match status" value="1"/>
</dbReference>
<evidence type="ECO:0000256" key="11">
    <source>
        <dbReference type="ARBA" id="ARBA00047944"/>
    </source>
</evidence>
<gene>
    <name evidence="15" type="ordered locus">Msip34_0480</name>
</gene>
<evidence type="ECO:0000256" key="4">
    <source>
        <dbReference type="ARBA" id="ARBA00013673"/>
    </source>
</evidence>
<dbReference type="Pfam" id="PF04452">
    <property type="entry name" value="Methyltrans_RNA"/>
    <property type="match status" value="1"/>
</dbReference>
<dbReference type="OrthoDB" id="9815641at2"/>
<keyword evidence="6 12" id="KW-0698">rRNA processing</keyword>
<dbReference type="PANTHER" id="PTHR30027:SF3">
    <property type="entry name" value="16S RRNA (URACIL(1498)-N(3))-METHYLTRANSFERASE"/>
    <property type="match status" value="1"/>
</dbReference>
<evidence type="ECO:0000256" key="3">
    <source>
        <dbReference type="ARBA" id="ARBA00012328"/>
    </source>
</evidence>
<evidence type="ECO:0000313" key="16">
    <source>
        <dbReference type="Proteomes" id="UP000002743"/>
    </source>
</evidence>
<dbReference type="GO" id="GO:0070475">
    <property type="term" value="P:rRNA base methylation"/>
    <property type="evidence" value="ECO:0007669"/>
    <property type="project" value="TreeGrafter"/>
</dbReference>
<dbReference type="InterPro" id="IPR029028">
    <property type="entry name" value="Alpha/beta_knot_MTases"/>
</dbReference>
<keyword evidence="7 12" id="KW-0489">Methyltransferase</keyword>
<evidence type="ECO:0000256" key="5">
    <source>
        <dbReference type="ARBA" id="ARBA00022490"/>
    </source>
</evidence>
<dbReference type="Pfam" id="PF20260">
    <property type="entry name" value="PUA_4"/>
    <property type="match status" value="1"/>
</dbReference>
<dbReference type="Proteomes" id="UP000002743">
    <property type="component" value="Chromosome"/>
</dbReference>
<evidence type="ECO:0000256" key="1">
    <source>
        <dbReference type="ARBA" id="ARBA00004496"/>
    </source>
</evidence>
<keyword evidence="8 12" id="KW-0808">Transferase</keyword>
<keyword evidence="16" id="KW-1185">Reference proteome</keyword>
<dbReference type="CDD" id="cd18084">
    <property type="entry name" value="RsmE-like"/>
    <property type="match status" value="1"/>
</dbReference>
<proteinExistence type="inferred from homology"/>
<dbReference type="HOGENOM" id="CLU_067442_5_1_4"/>
<reference evidence="15 16" key="2">
    <citation type="journal article" date="2011" name="J. Bacteriol.">
        <title>Genomes of three methylotrophs from a single niche uncover genetic and metabolic divergence of Methylophilaceae.</title>
        <authorList>
            <person name="Lapidus A."/>
            <person name="Clum A."/>
            <person name="Labutti K."/>
            <person name="Kaluzhnaya M.G."/>
            <person name="Lim S."/>
            <person name="Beck D.A."/>
            <person name="Glavina Del Rio T."/>
            <person name="Nolan M."/>
            <person name="Mavromatis K."/>
            <person name="Huntemann M."/>
            <person name="Lucas S."/>
            <person name="Lidstrom M.E."/>
            <person name="Ivanova N."/>
            <person name="Chistoserdova L."/>
        </authorList>
    </citation>
    <scope>NUCLEOTIDE SEQUENCE [LARGE SCALE GENOMIC DNA]</scope>
    <source>
        <strain evidence="15 16">SIP3-4</strain>
    </source>
</reference>